<evidence type="ECO:0000256" key="4">
    <source>
        <dbReference type="ARBA" id="ARBA00023136"/>
    </source>
</evidence>
<evidence type="ECO:0000256" key="5">
    <source>
        <dbReference type="SAM" id="Phobius"/>
    </source>
</evidence>
<comment type="caution">
    <text evidence="7">The sequence shown here is derived from an EMBL/GenBank/DDBJ whole genome shotgun (WGS) entry which is preliminary data.</text>
</comment>
<organism evidence="7 8">
    <name type="scientific">Neobacillus paridis</name>
    <dbReference type="NCBI Taxonomy" id="2803862"/>
    <lineage>
        <taxon>Bacteria</taxon>
        <taxon>Bacillati</taxon>
        <taxon>Bacillota</taxon>
        <taxon>Bacilli</taxon>
        <taxon>Bacillales</taxon>
        <taxon>Bacillaceae</taxon>
        <taxon>Neobacillus</taxon>
    </lineage>
</organism>
<name>A0ABS1TUZ1_9BACI</name>
<keyword evidence="2 5" id="KW-0812">Transmembrane</keyword>
<dbReference type="NCBIfam" id="TIGR03061">
    <property type="entry name" value="pip_yhgE_Nterm"/>
    <property type="match status" value="1"/>
</dbReference>
<dbReference type="Gene3D" id="1.10.287.950">
    <property type="entry name" value="Methyl-accepting chemotaxis protein"/>
    <property type="match status" value="1"/>
</dbReference>
<dbReference type="InterPro" id="IPR051328">
    <property type="entry name" value="T7SS_ABC-Transporter"/>
</dbReference>
<dbReference type="InterPro" id="IPR017500">
    <property type="entry name" value="Phage_infect_YhgE_N"/>
</dbReference>
<keyword evidence="4 5" id="KW-0472">Membrane</keyword>
<dbReference type="InterPro" id="IPR023908">
    <property type="entry name" value="xxxLxxG_rpt"/>
</dbReference>
<evidence type="ECO:0000259" key="6">
    <source>
        <dbReference type="Pfam" id="PF12698"/>
    </source>
</evidence>
<dbReference type="NCBIfam" id="TIGR03057">
    <property type="entry name" value="xxxLxxG_by_4"/>
    <property type="match status" value="8"/>
</dbReference>
<dbReference type="EMBL" id="JAESWB010000380">
    <property type="protein sequence ID" value="MBL4955116.1"/>
    <property type="molecule type" value="Genomic_DNA"/>
</dbReference>
<dbReference type="PANTHER" id="PTHR43077:SF5">
    <property type="entry name" value="PHAGE INFECTION PROTEIN"/>
    <property type="match status" value="1"/>
</dbReference>
<dbReference type="InterPro" id="IPR011049">
    <property type="entry name" value="Serralysin-like_metalloprot_C"/>
</dbReference>
<comment type="subcellular location">
    <subcellularLocation>
        <location evidence="1">Membrane</location>
        <topology evidence="1">Multi-pass membrane protein</topology>
    </subcellularLocation>
</comment>
<proteinExistence type="predicted"/>
<evidence type="ECO:0000256" key="2">
    <source>
        <dbReference type="ARBA" id="ARBA00022692"/>
    </source>
</evidence>
<dbReference type="InterPro" id="IPR017501">
    <property type="entry name" value="Phage_infect_YhgE_C"/>
</dbReference>
<evidence type="ECO:0000313" key="7">
    <source>
        <dbReference type="EMBL" id="MBL4955116.1"/>
    </source>
</evidence>
<gene>
    <name evidence="7" type="ORF">JK635_23440</name>
</gene>
<keyword evidence="8" id="KW-1185">Reference proteome</keyword>
<dbReference type="Pfam" id="PF12698">
    <property type="entry name" value="ABC2_membrane_3"/>
    <property type="match status" value="2"/>
</dbReference>
<feature type="transmembrane region" description="Helical" evidence="5">
    <location>
        <begin position="670"/>
        <end position="690"/>
    </location>
</feature>
<dbReference type="Proteomes" id="UP000623967">
    <property type="component" value="Unassembled WGS sequence"/>
</dbReference>
<feature type="transmembrane region" description="Helical" evidence="5">
    <location>
        <begin position="730"/>
        <end position="749"/>
    </location>
</feature>
<protein>
    <submittedName>
        <fullName evidence="7">YhgE/Pip domain-containing protein</fullName>
    </submittedName>
</protein>
<sequence length="821" mass="88689">MRNGLLKQELLAIITNKKVLIPIIAVLFIPVLYAGMFLWAFWDPYGKMDKLPVAVVNSDTGATMDGEHLKLGDDLVKKLKKSKDFGYKIVSREEGYKGLNNQKYYMLIEIPKDFSENATTLMDKNPKKLELVYVPNEGFNFLSAQIGGTAAEKIRTAVSEKVTETYAETIFDKISDVASGFHQASDGAGKLSDGSKDLDKGAKDLNNGLKTLAEKSIEFNNGVKSADSGANKLASGSNDLYNGLKTLAEKSIEFNNGMQSADSGAGKLASGSTKLKQGLAEADSKMPLLIDGTKAATEEIKTKLPKGIAAEIGSQLSGSVDKLNGGIDEFKTALGKQITTQMSEQMSEQIAEQMSQQIAAQTIGQYNQQKEKMTQLAQTLIKTANSPEQAQQIQAIFQSALQQPIPTQEELQQQLQKQMQGQLKEQLKSGIPAKLGPGLDKGFEQFKTEVDKQLLGATAGLDTKIKAKTDPVFDQLANGLNAKQTELQNGIHQLYLGSKDLNSGASDLSSGMNKLAAGTTAMLSGEDQLLLGSNQLKLGAFDLSKGIGQLTTGAGALTSGAGKLADGSGQLQDGTTKLTDGATELADKLKDGSKEVAKVKADDKTYDMMAKPVKLDKEEVNRVPNYGSGFTPYFLSLGLFVGALVLTIVFSIREPIITPKNGFTWFGSKFTILASCGLIQALVADAIILGPLGLHVQSVPKFILFSIITSLVFITLIQFLVTLFGDVGRFLAILILIFQLTTSAGTFPLELIPNFLQHFNAFLPMTYTVQGFKAVISSGDFSYMWHNFMILAGYVLAFAGCTLIYLTMRHHVKYGHLTEEN</sequence>
<reference evidence="7 8" key="1">
    <citation type="submission" date="2021-01" db="EMBL/GenBank/DDBJ databases">
        <title>Genome public.</title>
        <authorList>
            <person name="Liu C."/>
            <person name="Sun Q."/>
        </authorList>
    </citation>
    <scope>NUCLEOTIDE SEQUENCE [LARGE SCALE GENOMIC DNA]</scope>
    <source>
        <strain evidence="7 8">YIM B02564</strain>
    </source>
</reference>
<feature type="transmembrane region" description="Helical" evidence="5">
    <location>
        <begin position="702"/>
        <end position="723"/>
    </location>
</feature>
<evidence type="ECO:0000256" key="1">
    <source>
        <dbReference type="ARBA" id="ARBA00004141"/>
    </source>
</evidence>
<dbReference type="Gene3D" id="3.40.1710.10">
    <property type="entry name" value="abc type-2 transporter like domain"/>
    <property type="match status" value="1"/>
</dbReference>
<feature type="transmembrane region" description="Helical" evidence="5">
    <location>
        <begin position="20"/>
        <end position="42"/>
    </location>
</feature>
<feature type="domain" description="ABC-2 type transporter transmembrane" evidence="6">
    <location>
        <begin position="613"/>
        <end position="799"/>
    </location>
</feature>
<feature type="domain" description="ABC-2 type transporter transmembrane" evidence="6">
    <location>
        <begin position="23"/>
        <end position="156"/>
    </location>
</feature>
<keyword evidence="3 5" id="KW-1133">Transmembrane helix</keyword>
<dbReference type="PANTHER" id="PTHR43077">
    <property type="entry name" value="TRANSPORT PERMEASE YVFS-RELATED"/>
    <property type="match status" value="1"/>
</dbReference>
<accession>A0ABS1TUZ1</accession>
<evidence type="ECO:0000256" key="3">
    <source>
        <dbReference type="ARBA" id="ARBA00022989"/>
    </source>
</evidence>
<dbReference type="SUPFAM" id="SSF101967">
    <property type="entry name" value="Adhesin YadA, collagen-binding domain"/>
    <property type="match status" value="1"/>
</dbReference>
<dbReference type="NCBIfam" id="TIGR03062">
    <property type="entry name" value="pip_yhgE_Cterm"/>
    <property type="match status" value="1"/>
</dbReference>
<evidence type="ECO:0000313" key="8">
    <source>
        <dbReference type="Proteomes" id="UP000623967"/>
    </source>
</evidence>
<dbReference type="InterPro" id="IPR013525">
    <property type="entry name" value="ABC2_TM"/>
</dbReference>
<feature type="transmembrane region" description="Helical" evidence="5">
    <location>
        <begin position="788"/>
        <end position="806"/>
    </location>
</feature>
<feature type="transmembrane region" description="Helical" evidence="5">
    <location>
        <begin position="630"/>
        <end position="650"/>
    </location>
</feature>